<dbReference type="Gramene" id="Pp3c10_5780V3.2">
    <property type="protein sequence ID" value="Pp3c10_5780V3.2"/>
    <property type="gene ID" value="Pp3c10_5780"/>
</dbReference>
<keyword evidence="3 7" id="KW-0812">Transmembrane</keyword>
<dbReference type="GO" id="GO:0016485">
    <property type="term" value="P:protein processing"/>
    <property type="evidence" value="ECO:0000318"/>
    <property type="project" value="GO_Central"/>
</dbReference>
<dbReference type="FunCoup" id="A0A2K1JXW1">
    <property type="interactions" value="3300"/>
</dbReference>
<feature type="transmembrane region" description="Helical" evidence="7">
    <location>
        <begin position="211"/>
        <end position="228"/>
    </location>
</feature>
<keyword evidence="5 7" id="KW-1133">Transmembrane helix</keyword>
<dbReference type="STRING" id="3218.A0A2K1JXW1"/>
<evidence type="ECO:0008006" key="11">
    <source>
        <dbReference type="Google" id="ProtNLM"/>
    </source>
</evidence>
<evidence type="ECO:0000256" key="7">
    <source>
        <dbReference type="SAM" id="Phobius"/>
    </source>
</evidence>
<evidence type="ECO:0000313" key="9">
    <source>
        <dbReference type="EnsemblPlants" id="Pp3c10_5780V3.1"/>
    </source>
</evidence>
<dbReference type="InterPro" id="IPR009294">
    <property type="entry name" value="Aph-1"/>
</dbReference>
<protein>
    <recommendedName>
        <fullName evidence="11">Gamma-secretase subunit Aph-1</fullName>
    </recommendedName>
</protein>
<evidence type="ECO:0000256" key="2">
    <source>
        <dbReference type="ARBA" id="ARBA00005577"/>
    </source>
</evidence>
<keyword evidence="10" id="KW-1185">Reference proteome</keyword>
<dbReference type="AlphaFoldDB" id="A0A2K1JXW1"/>
<dbReference type="KEGG" id="ppp:112287239"/>
<dbReference type="Gramene" id="Pp3c10_5780V3.1">
    <property type="protein sequence ID" value="Pp3c10_5780V3.1"/>
    <property type="gene ID" value="Pp3c10_5780"/>
</dbReference>
<accession>A0A2K1JXW1</accession>
<reference evidence="9" key="3">
    <citation type="submission" date="2020-12" db="UniProtKB">
        <authorList>
            <consortium name="EnsemblPlants"/>
        </authorList>
    </citation>
    <scope>IDENTIFICATION</scope>
</reference>
<dbReference type="RefSeq" id="XP_073392605.1">
    <property type="nucleotide sequence ID" value="XM_073536504.1"/>
</dbReference>
<evidence type="ECO:0000256" key="5">
    <source>
        <dbReference type="ARBA" id="ARBA00022989"/>
    </source>
</evidence>
<dbReference type="GO" id="GO:0070765">
    <property type="term" value="C:gamma-secretase complex"/>
    <property type="evidence" value="ECO:0000318"/>
    <property type="project" value="GO_Central"/>
</dbReference>
<dbReference type="EnsemblPlants" id="Pp3c10_5780V3.1">
    <property type="protein sequence ID" value="Pp3c10_5780V3.1"/>
    <property type="gene ID" value="Pp3c10_5780"/>
</dbReference>
<dbReference type="RefSeq" id="XP_073392604.1">
    <property type="nucleotide sequence ID" value="XM_073536503.1"/>
</dbReference>
<evidence type="ECO:0000256" key="4">
    <source>
        <dbReference type="ARBA" id="ARBA00022976"/>
    </source>
</evidence>
<organism evidence="8">
    <name type="scientific">Physcomitrium patens</name>
    <name type="common">Spreading-leaved earth moss</name>
    <name type="synonym">Physcomitrella patens</name>
    <dbReference type="NCBI Taxonomy" id="3218"/>
    <lineage>
        <taxon>Eukaryota</taxon>
        <taxon>Viridiplantae</taxon>
        <taxon>Streptophyta</taxon>
        <taxon>Embryophyta</taxon>
        <taxon>Bryophyta</taxon>
        <taxon>Bryophytina</taxon>
        <taxon>Bryopsida</taxon>
        <taxon>Funariidae</taxon>
        <taxon>Funariales</taxon>
        <taxon>Funariaceae</taxon>
        <taxon>Physcomitrium</taxon>
    </lineage>
</organism>
<evidence type="ECO:0000313" key="10">
    <source>
        <dbReference type="Proteomes" id="UP000006727"/>
    </source>
</evidence>
<dbReference type="EnsemblPlants" id="Pp3c10_5780V3.2">
    <property type="protein sequence ID" value="Pp3c10_5780V3.2"/>
    <property type="gene ID" value="Pp3c10_5780"/>
</dbReference>
<dbReference type="GeneID" id="112287239"/>
<evidence type="ECO:0000256" key="1">
    <source>
        <dbReference type="ARBA" id="ARBA00004141"/>
    </source>
</evidence>
<feature type="transmembrane region" description="Helical" evidence="7">
    <location>
        <begin position="6"/>
        <end position="26"/>
    </location>
</feature>
<proteinExistence type="inferred from homology"/>
<feature type="transmembrane region" description="Helical" evidence="7">
    <location>
        <begin position="119"/>
        <end position="139"/>
    </location>
</feature>
<name>A0A2K1JXW1_PHYPA</name>
<dbReference type="GO" id="GO:0030674">
    <property type="term" value="F:protein-macromolecule adaptor activity"/>
    <property type="evidence" value="ECO:0000318"/>
    <property type="project" value="GO_Central"/>
</dbReference>
<sequence length="255" mass="27958">MGVVVGLGYFLIALGPALTIFFSSIAPKPFLTLTVLASALIYLVSLVAAAIIWRAFLPGPSWVFLLMLATAVFIQEVTRIFYWRFFLKTEKYLNVLAVKLSKPQLNFVDRLEVSFASGVGHGVAHAIFFGLSVIAPAFGPATYYTESCKEMPFFLVSALLTLAFFLLHTFSMVIAFNAYTHGVGSQKLFVPVMHLGASFLTLINLLPNGCIVGVPLVFLCTLVTMVYGDRIVWENTDPNFLNHSSLQSMHSGSSL</sequence>
<dbReference type="OrthoDB" id="6507463at2759"/>
<keyword evidence="4" id="KW-0914">Notch signaling pathway</keyword>
<dbReference type="Pfam" id="PF06105">
    <property type="entry name" value="Aph-1"/>
    <property type="match status" value="1"/>
</dbReference>
<dbReference type="PaxDb" id="3218-PP1S51_22V6.1"/>
<dbReference type="PANTHER" id="PTHR12889">
    <property type="entry name" value="GAMMA-SECRETASE SUBUNIT APH-1"/>
    <property type="match status" value="1"/>
</dbReference>
<dbReference type="Proteomes" id="UP000006727">
    <property type="component" value="Chromosome 10"/>
</dbReference>
<dbReference type="RefSeq" id="XP_024385828.1">
    <property type="nucleotide sequence ID" value="XM_024530060.2"/>
</dbReference>
<feature type="transmembrane region" description="Helical" evidence="7">
    <location>
        <begin position="33"/>
        <end position="56"/>
    </location>
</feature>
<keyword evidence="6 7" id="KW-0472">Membrane</keyword>
<comment type="similarity">
    <text evidence="2">Belongs to the APH-1 family.</text>
</comment>
<feature type="transmembrane region" description="Helical" evidence="7">
    <location>
        <begin position="188"/>
        <end position="205"/>
    </location>
</feature>
<reference evidence="8 10" key="2">
    <citation type="journal article" date="2018" name="Plant J.">
        <title>The Physcomitrella patens chromosome-scale assembly reveals moss genome structure and evolution.</title>
        <authorList>
            <person name="Lang D."/>
            <person name="Ullrich K.K."/>
            <person name="Murat F."/>
            <person name="Fuchs J."/>
            <person name="Jenkins J."/>
            <person name="Haas F.B."/>
            <person name="Piednoel M."/>
            <person name="Gundlach H."/>
            <person name="Van Bel M."/>
            <person name="Meyberg R."/>
            <person name="Vives C."/>
            <person name="Morata J."/>
            <person name="Symeonidi A."/>
            <person name="Hiss M."/>
            <person name="Muchero W."/>
            <person name="Kamisugi Y."/>
            <person name="Saleh O."/>
            <person name="Blanc G."/>
            <person name="Decker E.L."/>
            <person name="van Gessel N."/>
            <person name="Grimwood J."/>
            <person name="Hayes R.D."/>
            <person name="Graham S.W."/>
            <person name="Gunter L.E."/>
            <person name="McDaniel S.F."/>
            <person name="Hoernstein S.N.W."/>
            <person name="Larsson A."/>
            <person name="Li F.W."/>
            <person name="Perroud P.F."/>
            <person name="Phillips J."/>
            <person name="Ranjan P."/>
            <person name="Rokshar D.S."/>
            <person name="Rothfels C.J."/>
            <person name="Schneider L."/>
            <person name="Shu S."/>
            <person name="Stevenson D.W."/>
            <person name="Thummler F."/>
            <person name="Tillich M."/>
            <person name="Villarreal Aguilar J.C."/>
            <person name="Widiez T."/>
            <person name="Wong G.K."/>
            <person name="Wymore A."/>
            <person name="Zhang Y."/>
            <person name="Zimmer A.D."/>
            <person name="Quatrano R.S."/>
            <person name="Mayer K.F.X."/>
            <person name="Goodstein D."/>
            <person name="Casacuberta J.M."/>
            <person name="Vandepoele K."/>
            <person name="Reski R."/>
            <person name="Cuming A.C."/>
            <person name="Tuskan G.A."/>
            <person name="Maumus F."/>
            <person name="Salse J."/>
            <person name="Schmutz J."/>
            <person name="Rensing S.A."/>
        </authorList>
    </citation>
    <scope>NUCLEOTIDE SEQUENCE [LARGE SCALE GENOMIC DNA]</scope>
    <source>
        <strain evidence="9 10">cv. Gransden 2004</strain>
    </source>
</reference>
<comment type="subcellular location">
    <subcellularLocation>
        <location evidence="1">Membrane</location>
        <topology evidence="1">Multi-pass membrane protein</topology>
    </subcellularLocation>
</comment>
<evidence type="ECO:0000313" key="8">
    <source>
        <dbReference type="EMBL" id="PNR46364.1"/>
    </source>
</evidence>
<reference evidence="8 10" key="1">
    <citation type="journal article" date="2008" name="Science">
        <title>The Physcomitrella genome reveals evolutionary insights into the conquest of land by plants.</title>
        <authorList>
            <person name="Rensing S."/>
            <person name="Lang D."/>
            <person name="Zimmer A."/>
            <person name="Terry A."/>
            <person name="Salamov A."/>
            <person name="Shapiro H."/>
            <person name="Nishiyama T."/>
            <person name="Perroud P.-F."/>
            <person name="Lindquist E."/>
            <person name="Kamisugi Y."/>
            <person name="Tanahashi T."/>
            <person name="Sakakibara K."/>
            <person name="Fujita T."/>
            <person name="Oishi K."/>
            <person name="Shin-I T."/>
            <person name="Kuroki Y."/>
            <person name="Toyoda A."/>
            <person name="Suzuki Y."/>
            <person name="Hashimoto A."/>
            <person name="Yamaguchi K."/>
            <person name="Sugano A."/>
            <person name="Kohara Y."/>
            <person name="Fujiyama A."/>
            <person name="Anterola A."/>
            <person name="Aoki S."/>
            <person name="Ashton N."/>
            <person name="Barbazuk W.B."/>
            <person name="Barker E."/>
            <person name="Bennetzen J."/>
            <person name="Bezanilla M."/>
            <person name="Blankenship R."/>
            <person name="Cho S.H."/>
            <person name="Dutcher S."/>
            <person name="Estelle M."/>
            <person name="Fawcett J.A."/>
            <person name="Gundlach H."/>
            <person name="Hanada K."/>
            <person name="Heyl A."/>
            <person name="Hicks K.A."/>
            <person name="Hugh J."/>
            <person name="Lohr M."/>
            <person name="Mayer K."/>
            <person name="Melkozernov A."/>
            <person name="Murata T."/>
            <person name="Nelson D."/>
            <person name="Pils B."/>
            <person name="Prigge M."/>
            <person name="Reiss B."/>
            <person name="Renner T."/>
            <person name="Rombauts S."/>
            <person name="Rushton P."/>
            <person name="Sanderfoot A."/>
            <person name="Schween G."/>
            <person name="Shiu S.-H."/>
            <person name="Stueber K."/>
            <person name="Theodoulou F.L."/>
            <person name="Tu H."/>
            <person name="Van de Peer Y."/>
            <person name="Verrier P.J."/>
            <person name="Waters E."/>
            <person name="Wood A."/>
            <person name="Yang L."/>
            <person name="Cove D."/>
            <person name="Cuming A."/>
            <person name="Hasebe M."/>
            <person name="Lucas S."/>
            <person name="Mishler D.B."/>
            <person name="Reski R."/>
            <person name="Grigoriev I."/>
            <person name="Quatrano R.S."/>
            <person name="Boore J.L."/>
        </authorList>
    </citation>
    <scope>NUCLEOTIDE SEQUENCE [LARGE SCALE GENOMIC DNA]</scope>
    <source>
        <strain evidence="9 10">cv. Gransden 2004</strain>
    </source>
</reference>
<feature type="transmembrane region" description="Helical" evidence="7">
    <location>
        <begin position="62"/>
        <end position="82"/>
    </location>
</feature>
<dbReference type="EMBL" id="ABEU02000010">
    <property type="protein sequence ID" value="PNR46364.1"/>
    <property type="molecule type" value="Genomic_DNA"/>
</dbReference>
<feature type="transmembrane region" description="Helical" evidence="7">
    <location>
        <begin position="151"/>
        <end position="176"/>
    </location>
</feature>
<dbReference type="GO" id="GO:0005783">
    <property type="term" value="C:endoplasmic reticulum"/>
    <property type="evidence" value="ECO:0000318"/>
    <property type="project" value="GO_Central"/>
</dbReference>
<evidence type="ECO:0000256" key="6">
    <source>
        <dbReference type="ARBA" id="ARBA00023136"/>
    </source>
</evidence>
<gene>
    <name evidence="9" type="primary">LOC112287239</name>
    <name evidence="8" type="ORF">PHYPA_013483</name>
</gene>
<dbReference type="GO" id="GO:0007219">
    <property type="term" value="P:Notch signaling pathway"/>
    <property type="evidence" value="ECO:0007669"/>
    <property type="project" value="UniProtKB-KW"/>
</dbReference>
<evidence type="ECO:0000256" key="3">
    <source>
        <dbReference type="ARBA" id="ARBA00022692"/>
    </source>
</evidence>